<dbReference type="Gene3D" id="3.30.70.2330">
    <property type="match status" value="1"/>
</dbReference>
<accession>A0AAP2ALU9</accession>
<protein>
    <recommendedName>
        <fullName evidence="4">HIRAN domain-containing protein</fullName>
    </recommendedName>
</protein>
<dbReference type="EMBL" id="WUXD01000002">
    <property type="protein sequence ID" value="MBM4627317.1"/>
    <property type="molecule type" value="Genomic_DNA"/>
</dbReference>
<organism evidence="2 3">
    <name type="scientific">Rhodococcus hoagii</name>
    <name type="common">Corynebacterium equii</name>
    <dbReference type="NCBI Taxonomy" id="43767"/>
    <lineage>
        <taxon>Bacteria</taxon>
        <taxon>Bacillati</taxon>
        <taxon>Actinomycetota</taxon>
        <taxon>Actinomycetes</taxon>
        <taxon>Mycobacteriales</taxon>
        <taxon>Nocardiaceae</taxon>
        <taxon>Prescottella</taxon>
    </lineage>
</organism>
<dbReference type="Proteomes" id="UP000738270">
    <property type="component" value="Unassembled WGS sequence"/>
</dbReference>
<feature type="region of interest" description="Disordered" evidence="1">
    <location>
        <begin position="1"/>
        <end position="31"/>
    </location>
</feature>
<evidence type="ECO:0000313" key="3">
    <source>
        <dbReference type="Proteomes" id="UP000738270"/>
    </source>
</evidence>
<name>A0AAP2ALU9_RHOHA</name>
<gene>
    <name evidence="2" type="ORF">GS453_10560</name>
</gene>
<evidence type="ECO:0000256" key="1">
    <source>
        <dbReference type="SAM" id="MobiDB-lite"/>
    </source>
</evidence>
<dbReference type="RefSeq" id="WP_139792073.1">
    <property type="nucleotide sequence ID" value="NZ_AP025268.1"/>
</dbReference>
<proteinExistence type="predicted"/>
<comment type="caution">
    <text evidence="2">The sequence shown here is derived from an EMBL/GenBank/DDBJ whole genome shotgun (WGS) entry which is preliminary data.</text>
</comment>
<dbReference type="AlphaFoldDB" id="A0AAP2ALU9"/>
<sequence>MSLFNRRSNRQQDERWMGPDPTCDPDHGYGEESWRRAPGDYVRPKRRVMLQRGSVRHNLSGTNFYCRALDHLRWGSEVAVELVPEPQNPFDSTAVCVELDGTRLGYLGRGFAEFWHPIVRGFNAAGSYVRTSAVIIREDYCDNSIDVFLPDWSEWDSVARQSGLMTAFDSLWAQLSPAAQSDLINGYGRQPRWRTVREISEHRHLLPAIPPERFDEDQLPFTVLHYVRQRAIEEYERREGWTTDQSAQYRDHDVRLSGPRIEVCLDDDLTLDQTAIAVAVPKSDCMKLLGEYQALMTR</sequence>
<evidence type="ECO:0000313" key="2">
    <source>
        <dbReference type="EMBL" id="MBM4627317.1"/>
    </source>
</evidence>
<reference evidence="2" key="1">
    <citation type="submission" date="2019-11" db="EMBL/GenBank/DDBJ databases">
        <title>Spread of Macrolides and rifampicin resistant Rhodococcus equi in clinical isolates in the USA.</title>
        <authorList>
            <person name="Alvarez-Narvaez S."/>
            <person name="Huber L."/>
            <person name="Cohen N.D."/>
            <person name="Slovis N."/>
            <person name="Greiter M."/>
            <person name="Giguere S."/>
            <person name="Hart K."/>
        </authorList>
    </citation>
    <scope>NUCLEOTIDE SEQUENCE</scope>
    <source>
        <strain evidence="2">Lh_38</strain>
    </source>
</reference>
<evidence type="ECO:0008006" key="4">
    <source>
        <dbReference type="Google" id="ProtNLM"/>
    </source>
</evidence>